<dbReference type="STRING" id="394221.Mmar10_0950"/>
<evidence type="ECO:0000256" key="7">
    <source>
        <dbReference type="ARBA" id="ARBA00022741"/>
    </source>
</evidence>
<dbReference type="SUPFAM" id="SSF55785">
    <property type="entry name" value="PYP-like sensor domain (PAS domain)"/>
    <property type="match status" value="2"/>
</dbReference>
<dbReference type="CDD" id="cd00082">
    <property type="entry name" value="HisKA"/>
    <property type="match status" value="1"/>
</dbReference>
<dbReference type="PRINTS" id="PR00344">
    <property type="entry name" value="BCTRLSENSOR"/>
</dbReference>
<evidence type="ECO:0000313" key="18">
    <source>
        <dbReference type="Proteomes" id="UP000001964"/>
    </source>
</evidence>
<feature type="region of interest" description="Disordered" evidence="13">
    <location>
        <begin position="881"/>
        <end position="911"/>
    </location>
</feature>
<protein>
    <recommendedName>
        <fullName evidence="3">histidine kinase</fullName>
        <ecNumber evidence="3">2.7.13.3</ecNumber>
    </recommendedName>
</protein>
<evidence type="ECO:0000256" key="8">
    <source>
        <dbReference type="ARBA" id="ARBA00022777"/>
    </source>
</evidence>
<dbReference type="InterPro" id="IPR000014">
    <property type="entry name" value="PAS"/>
</dbReference>
<comment type="subcellular location">
    <subcellularLocation>
        <location evidence="2">Cell membrane</location>
    </subcellularLocation>
</comment>
<evidence type="ECO:0000256" key="13">
    <source>
        <dbReference type="SAM" id="MobiDB-lite"/>
    </source>
</evidence>
<dbReference type="Pfam" id="PF02518">
    <property type="entry name" value="HATPase_c"/>
    <property type="match status" value="1"/>
</dbReference>
<evidence type="ECO:0000313" key="17">
    <source>
        <dbReference type="EMBL" id="ABI65243.1"/>
    </source>
</evidence>
<organism evidence="17 18">
    <name type="scientific">Maricaulis maris (strain MCS10)</name>
    <name type="common">Caulobacter maris</name>
    <dbReference type="NCBI Taxonomy" id="394221"/>
    <lineage>
        <taxon>Bacteria</taxon>
        <taxon>Pseudomonadati</taxon>
        <taxon>Pseudomonadota</taxon>
        <taxon>Alphaproteobacteria</taxon>
        <taxon>Maricaulales</taxon>
        <taxon>Maricaulaceae</taxon>
        <taxon>Maricaulis</taxon>
    </lineage>
</organism>
<keyword evidence="9" id="KW-0067">ATP-binding</keyword>
<feature type="domain" description="PAS" evidence="16">
    <location>
        <begin position="467"/>
        <end position="505"/>
    </location>
</feature>
<keyword evidence="4" id="KW-1003">Cell membrane</keyword>
<dbReference type="InterPro" id="IPR005467">
    <property type="entry name" value="His_kinase_dom"/>
</dbReference>
<dbReference type="Proteomes" id="UP000001964">
    <property type="component" value="Chromosome"/>
</dbReference>
<proteinExistence type="predicted"/>
<sequence length="911" mass="98605">MRFDHRPSKAPAAKDRTPQSPSRGSKGRDRNPPTDKPAKKRGSGVSWIILAMVLFTLAYGGILLVKIQQEREILITEAERSQANAAGYLAERVTARIAEARYALAFAAADLRDASPQSVEGLTRARLAAINESELVTDVALLLPGGQVIAVGTPADGLRDITGAALDAPSGLTAQVTGGVAHLILAVPTPLSDGTVGAFVARLSTESALPDWGDDRVVALADAQGGMLAIRPRMPSARPGTQLAERFGLQPGFIDSLAAGGGGATSDARFGEERVTFAVAPITGTELRVYALGAMRINQDAWYRTISFYGLMFIAPIFVALGLCALVFMQMGRLRSTRQQLEDNEQRFRVAIEGARCGVWDWNPEADTVFVTDSLARILGLDAATECTGQQFLQLFSKPDRERLRAAMRGAPAGAEVDHEVLAARSPVWLQMRGRILPGGEANHTRIIGVAIDVTERKGAQARVAAAENRLRAALESMSESFVLWDSRQRLVLWNRKFRDLFDFTDGMLKPGMSYDAVEQAAARAIKTVHGGSEGKAAYEIELSNGRWLHYSDRPTADGGLVSVGADITDLKHHEAALTENESQLRKTVDDVKRSQARIADLAKKYEEEKIRAEEANRSKSEFLANMSHELRTPLNAINGFSEIMMQEMFGPLGDDRYVGYMKDILSSGRHLLELINDILDMSKIEAGKMQLQPEPTDASELVEQSIRIVRGRAEEKQLKLRADVSDLPEIEVDPRAFKQVMINLVSNAVKFTPEGGRVTVRGFLSGLGVAFQVSDTGIGIAKDDLPRLGRPFEQIESQHSKSFQGSGLGLALSKSLIELHGGTLSIDSVLGEGTTVSVVLPISQDQPIPRDAIKSVTGDTGHDDVDTIEDDGIDTHAPLGLSASLPTDDGFDVDDEFVDSETPPRFAAGE</sequence>
<evidence type="ECO:0000256" key="1">
    <source>
        <dbReference type="ARBA" id="ARBA00000085"/>
    </source>
</evidence>
<dbReference type="CDD" id="cd00130">
    <property type="entry name" value="PAS"/>
    <property type="match status" value="1"/>
</dbReference>
<dbReference type="AlphaFoldDB" id="Q0AR44"/>
<feature type="transmembrane region" description="Helical" evidence="14">
    <location>
        <begin position="306"/>
        <end position="329"/>
    </location>
</feature>
<dbReference type="GO" id="GO:0005524">
    <property type="term" value="F:ATP binding"/>
    <property type="evidence" value="ECO:0007669"/>
    <property type="project" value="UniProtKB-KW"/>
</dbReference>
<evidence type="ECO:0000259" key="15">
    <source>
        <dbReference type="PROSITE" id="PS50109"/>
    </source>
</evidence>
<feature type="coiled-coil region" evidence="12">
    <location>
        <begin position="592"/>
        <end position="619"/>
    </location>
</feature>
<dbReference type="SMART" id="SM00387">
    <property type="entry name" value="HATPase_c"/>
    <property type="match status" value="1"/>
</dbReference>
<keyword evidence="14" id="KW-0812">Transmembrane</keyword>
<dbReference type="Gene3D" id="3.30.450.20">
    <property type="entry name" value="PAS domain"/>
    <property type="match status" value="2"/>
</dbReference>
<keyword evidence="14" id="KW-1133">Transmembrane helix</keyword>
<dbReference type="GO" id="GO:0006355">
    <property type="term" value="P:regulation of DNA-templated transcription"/>
    <property type="evidence" value="ECO:0007669"/>
    <property type="project" value="InterPro"/>
</dbReference>
<dbReference type="InterPro" id="IPR035965">
    <property type="entry name" value="PAS-like_dom_sf"/>
</dbReference>
<dbReference type="InterPro" id="IPR013767">
    <property type="entry name" value="PAS_fold"/>
</dbReference>
<dbReference type="KEGG" id="mmr:Mmar10_0950"/>
<evidence type="ECO:0000256" key="10">
    <source>
        <dbReference type="ARBA" id="ARBA00023012"/>
    </source>
</evidence>
<dbReference type="Pfam" id="PF00512">
    <property type="entry name" value="HisKA"/>
    <property type="match status" value="1"/>
</dbReference>
<dbReference type="GO" id="GO:0005886">
    <property type="term" value="C:plasma membrane"/>
    <property type="evidence" value="ECO:0007669"/>
    <property type="project" value="UniProtKB-SubCell"/>
</dbReference>
<dbReference type="Gene3D" id="3.30.565.10">
    <property type="entry name" value="Histidine kinase-like ATPase, C-terminal domain"/>
    <property type="match status" value="1"/>
</dbReference>
<dbReference type="SUPFAM" id="SSF47384">
    <property type="entry name" value="Homodimeric domain of signal transducing histidine kinase"/>
    <property type="match status" value="1"/>
</dbReference>
<dbReference type="PANTHER" id="PTHR43047:SF72">
    <property type="entry name" value="OSMOSENSING HISTIDINE PROTEIN KINASE SLN1"/>
    <property type="match status" value="1"/>
</dbReference>
<dbReference type="FunFam" id="3.30.565.10:FF:000023">
    <property type="entry name" value="PAS domain-containing sensor histidine kinase"/>
    <property type="match status" value="1"/>
</dbReference>
<evidence type="ECO:0000256" key="11">
    <source>
        <dbReference type="ARBA" id="ARBA00023136"/>
    </source>
</evidence>
<evidence type="ECO:0000256" key="3">
    <source>
        <dbReference type="ARBA" id="ARBA00012438"/>
    </source>
</evidence>
<dbReference type="PROSITE" id="PS50109">
    <property type="entry name" value="HIS_KIN"/>
    <property type="match status" value="1"/>
</dbReference>
<keyword evidence="7" id="KW-0547">Nucleotide-binding</keyword>
<evidence type="ECO:0000256" key="2">
    <source>
        <dbReference type="ARBA" id="ARBA00004236"/>
    </source>
</evidence>
<dbReference type="InterPro" id="IPR036890">
    <property type="entry name" value="HATPase_C_sf"/>
</dbReference>
<feature type="region of interest" description="Disordered" evidence="13">
    <location>
        <begin position="1"/>
        <end position="41"/>
    </location>
</feature>
<evidence type="ECO:0000256" key="12">
    <source>
        <dbReference type="SAM" id="Coils"/>
    </source>
</evidence>
<evidence type="ECO:0000256" key="5">
    <source>
        <dbReference type="ARBA" id="ARBA00022553"/>
    </source>
</evidence>
<dbReference type="Pfam" id="PF00989">
    <property type="entry name" value="PAS"/>
    <property type="match status" value="1"/>
</dbReference>
<dbReference type="InterPro" id="IPR004358">
    <property type="entry name" value="Sig_transdc_His_kin-like_C"/>
</dbReference>
<dbReference type="GO" id="GO:0000155">
    <property type="term" value="F:phosphorelay sensor kinase activity"/>
    <property type="evidence" value="ECO:0007669"/>
    <property type="project" value="InterPro"/>
</dbReference>
<feature type="transmembrane region" description="Helical" evidence="14">
    <location>
        <begin position="45"/>
        <end position="65"/>
    </location>
</feature>
<feature type="compositionally biased region" description="Basic and acidic residues" evidence="13">
    <location>
        <begin position="26"/>
        <end position="37"/>
    </location>
</feature>
<dbReference type="InterPro" id="IPR003594">
    <property type="entry name" value="HATPase_dom"/>
</dbReference>
<dbReference type="EC" id="2.7.13.3" evidence="3"/>
<dbReference type="SUPFAM" id="SSF55874">
    <property type="entry name" value="ATPase domain of HSP90 chaperone/DNA topoisomerase II/histidine kinase"/>
    <property type="match status" value="1"/>
</dbReference>
<accession>Q0AR44</accession>
<name>Q0AR44_MARMM</name>
<feature type="domain" description="Histidine kinase" evidence="15">
    <location>
        <begin position="626"/>
        <end position="845"/>
    </location>
</feature>
<dbReference type="InterPro" id="IPR003661">
    <property type="entry name" value="HisK_dim/P_dom"/>
</dbReference>
<dbReference type="Pfam" id="PF12860">
    <property type="entry name" value="PAS_7"/>
    <property type="match status" value="1"/>
</dbReference>
<dbReference type="SMART" id="SM00388">
    <property type="entry name" value="HisKA"/>
    <property type="match status" value="1"/>
</dbReference>
<feature type="compositionally biased region" description="Basic and acidic residues" evidence="13">
    <location>
        <begin position="1"/>
        <end position="17"/>
    </location>
</feature>
<gene>
    <name evidence="17" type="ordered locus">Mmar10_0950</name>
</gene>
<dbReference type="GO" id="GO:0009927">
    <property type="term" value="F:histidine phosphotransfer kinase activity"/>
    <property type="evidence" value="ECO:0007669"/>
    <property type="project" value="TreeGrafter"/>
</dbReference>
<dbReference type="EMBL" id="CP000449">
    <property type="protein sequence ID" value="ABI65243.1"/>
    <property type="molecule type" value="Genomic_DNA"/>
</dbReference>
<keyword evidence="6 17" id="KW-0808">Transferase</keyword>
<evidence type="ECO:0000256" key="4">
    <source>
        <dbReference type="ARBA" id="ARBA00022475"/>
    </source>
</evidence>
<evidence type="ECO:0000259" key="16">
    <source>
        <dbReference type="PROSITE" id="PS50112"/>
    </source>
</evidence>
<comment type="catalytic activity">
    <reaction evidence="1">
        <text>ATP + protein L-histidine = ADP + protein N-phospho-L-histidine.</text>
        <dbReference type="EC" id="2.7.13.3"/>
    </reaction>
</comment>
<dbReference type="eggNOG" id="COG2202">
    <property type="taxonomic scope" value="Bacteria"/>
</dbReference>
<dbReference type="eggNOG" id="COG5002">
    <property type="taxonomic scope" value="Bacteria"/>
</dbReference>
<dbReference type="CDD" id="cd16922">
    <property type="entry name" value="HATPase_EvgS-ArcB-TorS-like"/>
    <property type="match status" value="1"/>
</dbReference>
<feature type="compositionally biased region" description="Acidic residues" evidence="13">
    <location>
        <begin position="890"/>
        <end position="900"/>
    </location>
</feature>
<keyword evidence="5" id="KW-0597">Phosphoprotein</keyword>
<dbReference type="PROSITE" id="PS50112">
    <property type="entry name" value="PAS"/>
    <property type="match status" value="1"/>
</dbReference>
<dbReference type="PANTHER" id="PTHR43047">
    <property type="entry name" value="TWO-COMPONENT HISTIDINE PROTEIN KINASE"/>
    <property type="match status" value="1"/>
</dbReference>
<evidence type="ECO:0000256" key="9">
    <source>
        <dbReference type="ARBA" id="ARBA00022840"/>
    </source>
</evidence>
<keyword evidence="8 17" id="KW-0418">Kinase</keyword>
<dbReference type="InterPro" id="IPR036097">
    <property type="entry name" value="HisK_dim/P_sf"/>
</dbReference>
<keyword evidence="12" id="KW-0175">Coiled coil</keyword>
<evidence type="ECO:0000256" key="14">
    <source>
        <dbReference type="SAM" id="Phobius"/>
    </source>
</evidence>
<keyword evidence="18" id="KW-1185">Reference proteome</keyword>
<keyword evidence="10" id="KW-0902">Two-component regulatory system</keyword>
<dbReference type="NCBIfam" id="TIGR00229">
    <property type="entry name" value="sensory_box"/>
    <property type="match status" value="1"/>
</dbReference>
<dbReference type="HOGENOM" id="CLU_000445_114_71_5"/>
<dbReference type="Gene3D" id="1.10.287.130">
    <property type="match status" value="1"/>
</dbReference>
<dbReference type="SMART" id="SM00091">
    <property type="entry name" value="PAS"/>
    <property type="match status" value="2"/>
</dbReference>
<keyword evidence="11 14" id="KW-0472">Membrane</keyword>
<reference evidence="17 18" key="1">
    <citation type="submission" date="2006-08" db="EMBL/GenBank/DDBJ databases">
        <title>Complete sequence of Maricaulis maris MCS10.</title>
        <authorList>
            <consortium name="US DOE Joint Genome Institute"/>
            <person name="Copeland A."/>
            <person name="Lucas S."/>
            <person name="Lapidus A."/>
            <person name="Barry K."/>
            <person name="Detter J.C."/>
            <person name="Glavina del Rio T."/>
            <person name="Hammon N."/>
            <person name="Israni S."/>
            <person name="Dalin E."/>
            <person name="Tice H."/>
            <person name="Pitluck S."/>
            <person name="Saunders E."/>
            <person name="Brettin T."/>
            <person name="Bruce D."/>
            <person name="Han C."/>
            <person name="Tapia R."/>
            <person name="Gilna P."/>
            <person name="Schmutz J."/>
            <person name="Larimer F."/>
            <person name="Land M."/>
            <person name="Hauser L."/>
            <person name="Kyrpides N."/>
            <person name="Mikhailova N."/>
            <person name="Viollier P."/>
            <person name="Stephens C."/>
            <person name="Richardson P."/>
        </authorList>
    </citation>
    <scope>NUCLEOTIDE SEQUENCE [LARGE SCALE GENOMIC DNA]</scope>
    <source>
        <strain evidence="17 18">MCS10</strain>
    </source>
</reference>
<evidence type="ECO:0000256" key="6">
    <source>
        <dbReference type="ARBA" id="ARBA00022679"/>
    </source>
</evidence>